<feature type="compositionally biased region" description="Basic residues" evidence="1">
    <location>
        <begin position="240"/>
        <end position="258"/>
    </location>
</feature>
<organism evidence="2">
    <name type="scientific">Aphanomyces invadans</name>
    <dbReference type="NCBI Taxonomy" id="157072"/>
    <lineage>
        <taxon>Eukaryota</taxon>
        <taxon>Sar</taxon>
        <taxon>Stramenopiles</taxon>
        <taxon>Oomycota</taxon>
        <taxon>Saprolegniomycetes</taxon>
        <taxon>Saprolegniales</taxon>
        <taxon>Verrucalvaceae</taxon>
        <taxon>Aphanomyces</taxon>
    </lineage>
</organism>
<dbReference type="VEuPathDB" id="FungiDB:H310_09948"/>
<feature type="region of interest" description="Disordered" evidence="1">
    <location>
        <begin position="1"/>
        <end position="175"/>
    </location>
</feature>
<protein>
    <submittedName>
        <fullName evidence="2">Uncharacterized protein</fullName>
    </submittedName>
</protein>
<dbReference type="EMBL" id="KI913974">
    <property type="protein sequence ID" value="ETV97146.1"/>
    <property type="molecule type" value="Genomic_DNA"/>
</dbReference>
<feature type="compositionally biased region" description="Polar residues" evidence="1">
    <location>
        <begin position="79"/>
        <end position="106"/>
    </location>
</feature>
<reference evidence="2" key="1">
    <citation type="submission" date="2013-12" db="EMBL/GenBank/DDBJ databases">
        <title>The Genome Sequence of Aphanomyces invadans NJM9701.</title>
        <authorList>
            <consortium name="The Broad Institute Genomics Platform"/>
            <person name="Russ C."/>
            <person name="Tyler B."/>
            <person name="van West P."/>
            <person name="Dieguez-Uribeondo J."/>
            <person name="Young S.K."/>
            <person name="Zeng Q."/>
            <person name="Gargeya S."/>
            <person name="Fitzgerald M."/>
            <person name="Abouelleil A."/>
            <person name="Alvarado L."/>
            <person name="Chapman S.B."/>
            <person name="Gainer-Dewar J."/>
            <person name="Goldberg J."/>
            <person name="Griggs A."/>
            <person name="Gujja S."/>
            <person name="Hansen M."/>
            <person name="Howarth C."/>
            <person name="Imamovic A."/>
            <person name="Ireland A."/>
            <person name="Larimer J."/>
            <person name="McCowan C."/>
            <person name="Murphy C."/>
            <person name="Pearson M."/>
            <person name="Poon T.W."/>
            <person name="Priest M."/>
            <person name="Roberts A."/>
            <person name="Saif S."/>
            <person name="Shea T."/>
            <person name="Sykes S."/>
            <person name="Wortman J."/>
            <person name="Nusbaum C."/>
            <person name="Birren B."/>
        </authorList>
    </citation>
    <scope>NUCLEOTIDE SEQUENCE [LARGE SCALE GENOMIC DNA]</scope>
    <source>
        <strain evidence="2">NJM9701</strain>
    </source>
</reference>
<dbReference type="RefSeq" id="XP_008874392.1">
    <property type="nucleotide sequence ID" value="XM_008876170.1"/>
</dbReference>
<feature type="compositionally biased region" description="Basic and acidic residues" evidence="1">
    <location>
        <begin position="118"/>
        <end position="137"/>
    </location>
</feature>
<feature type="compositionally biased region" description="Polar residues" evidence="1">
    <location>
        <begin position="12"/>
        <end position="33"/>
    </location>
</feature>
<feature type="region of interest" description="Disordered" evidence="1">
    <location>
        <begin position="206"/>
        <end position="259"/>
    </location>
</feature>
<proteinExistence type="predicted"/>
<accession>A0A024TU37</accession>
<dbReference type="GeneID" id="20086998"/>
<sequence length="276" mass="30895">MGHAKKAAPVTVLQSPDVTYSISSHHRSNTTQRPKIEHKHRKQPCDSVAPTTHQSLRRSHLSKETDPASNWPKEASRPSAASSQDSPHSTTYVEKQPSTRPGSSLERSNRKSNAWVVDKQDVAKPRVRVDPKPRLDRSPSPPKGRIADESPTKPSPWWSKSNPPSPQSCQVSKIGKRLQKARSLIVDSENVVEDIERWSGAKWDKEKGFVKAPPPQQLQSQVSPRRRGGPEFVCQEHTSASRRAKQHGARLVGTRHQRATNCKIHESMPPPHTPWV</sequence>
<dbReference type="OrthoDB" id="10589261at2759"/>
<evidence type="ECO:0000313" key="2">
    <source>
        <dbReference type="EMBL" id="ETV97146.1"/>
    </source>
</evidence>
<evidence type="ECO:0000256" key="1">
    <source>
        <dbReference type="SAM" id="MobiDB-lite"/>
    </source>
</evidence>
<gene>
    <name evidence="2" type="ORF">H310_09948</name>
</gene>
<name>A0A024TU37_9STRA</name>
<dbReference type="AlphaFoldDB" id="A0A024TU37"/>